<dbReference type="Proteomes" id="UP000073434">
    <property type="component" value="Unassembled WGS sequence"/>
</dbReference>
<sequence>MENIINKIKELDRSLSEKEKTRYQFENFKKDLHLLYLYSDTFLKNKFLSDIQKLLIPTNISENDIKPVNKLVLFLIYQEHNNGKGYKEFFEEYGDIDNFSMKFKPLMSEKDWDLLDKSIAKFNNYEKKITSGRFYIRYTELFNKNKLNKLFDYIVAYYLYVNNKLVFADSELFLEKYYSSDFYEPLKNLIDEIKIDSNHLKKLPPIWLKKVVDLRNYLYAEEMNTKGKTGYGKGFFIGNTDLNYFQLENRNNDIKSKLDDELKELLNSNWFKSLILKSLLDKDTIVMDVSDYMEKNYVLKV</sequence>
<reference evidence="1 2" key="1">
    <citation type="submission" date="2016-02" db="EMBL/GenBank/DDBJ databases">
        <authorList>
            <consortium name="Pathogen Informatics"/>
        </authorList>
    </citation>
    <scope>NUCLEOTIDE SEQUENCE [LARGE SCALE GENOMIC DNA]</scope>
    <source>
        <strain evidence="1 2">LSS23</strain>
    </source>
</reference>
<accession>A0A0Z8CE30</accession>
<organism evidence="1 2">
    <name type="scientific">Streptococcus suis</name>
    <dbReference type="NCBI Taxonomy" id="1307"/>
    <lineage>
        <taxon>Bacteria</taxon>
        <taxon>Bacillati</taxon>
        <taxon>Bacillota</taxon>
        <taxon>Bacilli</taxon>
        <taxon>Lactobacillales</taxon>
        <taxon>Streptococcaceae</taxon>
        <taxon>Streptococcus</taxon>
    </lineage>
</organism>
<evidence type="ECO:0000313" key="2">
    <source>
        <dbReference type="Proteomes" id="UP000073434"/>
    </source>
</evidence>
<dbReference type="RefSeq" id="WP_153597515.1">
    <property type="nucleotide sequence ID" value="NZ_CEEW01000003.1"/>
</dbReference>
<gene>
    <name evidence="1" type="ORF">ERS132385_00328</name>
</gene>
<dbReference type="AlphaFoldDB" id="A0A0Z8CE30"/>
<evidence type="ECO:0000313" key="1">
    <source>
        <dbReference type="EMBL" id="CYU23635.1"/>
    </source>
</evidence>
<protein>
    <submittedName>
        <fullName evidence="1">Uncharacterized protein</fullName>
    </submittedName>
</protein>
<proteinExistence type="predicted"/>
<name>A0A0Z8CE30_STRSU</name>
<dbReference type="EMBL" id="FIFW01000003">
    <property type="protein sequence ID" value="CYU23635.1"/>
    <property type="molecule type" value="Genomic_DNA"/>
</dbReference>